<name>G2FDD4_9GAMM</name>
<comment type="caution">
    <text evidence="1">The sequence shown here is derived from an EMBL/GenBank/DDBJ whole genome shotgun (WGS) entry which is preliminary data.</text>
</comment>
<accession>G2FDD4</accession>
<organism evidence="1 2">
    <name type="scientific">endosymbiont of Tevnia jerichonana</name>
    <name type="common">vent Tica</name>
    <dbReference type="NCBI Taxonomy" id="1049564"/>
    <lineage>
        <taxon>Bacteria</taxon>
        <taxon>Pseudomonadati</taxon>
        <taxon>Pseudomonadota</taxon>
        <taxon>Gammaproteobacteria</taxon>
        <taxon>sulfur-oxidizing symbionts</taxon>
    </lineage>
</organism>
<dbReference type="Proteomes" id="UP000005167">
    <property type="component" value="Unassembled WGS sequence"/>
</dbReference>
<protein>
    <submittedName>
        <fullName evidence="1">Uncharacterized protein</fullName>
    </submittedName>
</protein>
<keyword evidence="2" id="KW-1185">Reference proteome</keyword>
<dbReference type="EMBL" id="AFZB01000005">
    <property type="protein sequence ID" value="EGW55220.1"/>
    <property type="molecule type" value="Genomic_DNA"/>
</dbReference>
<dbReference type="AlphaFoldDB" id="G2FDD4"/>
<evidence type="ECO:0000313" key="1">
    <source>
        <dbReference type="EMBL" id="EGW55220.1"/>
    </source>
</evidence>
<gene>
    <name evidence="1" type="ORF">TevJSym_ae00770</name>
</gene>
<proteinExistence type="predicted"/>
<reference evidence="1 2" key="1">
    <citation type="journal article" date="2011" name="ISME J.">
        <title>The endosymbionts of the deep-sea tubeworms Riftia pachyptila and Tevnia jerichonana share an identical physiology as revealed by proteogenomic analyses.</title>
        <authorList>
            <person name="Gardebrecht A."/>
            <person name="Markert S."/>
            <person name="Felbeck H."/>
            <person name="Thuermer A."/>
            <person name="Albrecht D."/>
            <person name="Wollherr A."/>
            <person name="Kabisch J."/>
            <person name="Lehmann R."/>
            <person name="Daniel R."/>
            <person name="Liesegang H."/>
            <person name="Hecker M."/>
            <person name="Sievert S.M."/>
            <person name="Schweder T."/>
        </authorList>
    </citation>
    <scope>NUCLEOTIDE SEQUENCE [LARGE SCALE GENOMIC DNA]</scope>
</reference>
<evidence type="ECO:0000313" key="2">
    <source>
        <dbReference type="Proteomes" id="UP000005167"/>
    </source>
</evidence>
<sequence length="41" mass="4709">MAQSQIVWVTLFGYRHDDRLEHWSNALNEAYLHANLPAGAL</sequence>